<dbReference type="Pfam" id="PF13524">
    <property type="entry name" value="Glyco_trans_1_2"/>
    <property type="match status" value="1"/>
</dbReference>
<evidence type="ECO:0000259" key="1">
    <source>
        <dbReference type="Pfam" id="PF13524"/>
    </source>
</evidence>
<organism evidence="2 3">
    <name type="scientific">Cytobacillus eiseniae</name>
    <dbReference type="NCBI Taxonomy" id="762947"/>
    <lineage>
        <taxon>Bacteria</taxon>
        <taxon>Bacillati</taxon>
        <taxon>Bacillota</taxon>
        <taxon>Bacilli</taxon>
        <taxon>Bacillales</taxon>
        <taxon>Bacillaceae</taxon>
        <taxon>Cytobacillus</taxon>
    </lineage>
</organism>
<evidence type="ECO:0000313" key="3">
    <source>
        <dbReference type="Proteomes" id="UP001519293"/>
    </source>
</evidence>
<sequence>MSNLIPISSLRIACILDEFSFEALNPDSELIPITPNNWQEVLIKKRPHFLFVESAWNGNSGSWQYRIASYSNSKGNELKSLIKWCNQMKIPTVFWNKEDPIHFDRFIETAKLFDYVFTTDANLINIYKKRVQHERVYPLLFAAQPLIHNPINQYRPKKNVSFAGTYYANRHEERAKDMVAILDAALEHGLEIFDRNYHLKGKAKQVNEFPLKYRKHIVGHRPYNKLLEEYKNYKVFLNVNTVKNSSTMFSRRVFEIAASGTPILSSYAKGIEVQMGNIVQMASTTQEAKQKLKTLLNDNHLRMKLSLEGQRLVFSKHTYKHRLYEVATRIGLNVNPIDSKVIVLSMVKSLSEYQSVIRSFKNQTYETKSLLVYVPAENIAEISKYCKAHHSNENIKLLDLSKLQLYTMDKNAYYTYFSPLHYYGSFFITDMVHSLMYSGADISTKVCYFQAENAKILIQGKHEECLVKELQYDACVTKYQYAELIIQYMLNGKKRDSNQADIYASNRYNFSFNGNLSEALFQKLSKDRSINI</sequence>
<evidence type="ECO:0000313" key="2">
    <source>
        <dbReference type="EMBL" id="MBP2240282.1"/>
    </source>
</evidence>
<dbReference type="Proteomes" id="UP001519293">
    <property type="component" value="Unassembled WGS sequence"/>
</dbReference>
<dbReference type="RefSeq" id="WP_066393922.1">
    <property type="nucleotide sequence ID" value="NZ_JAGIKZ010000002.1"/>
</dbReference>
<comment type="caution">
    <text evidence="2">The sequence shown here is derived from an EMBL/GenBank/DDBJ whole genome shotgun (WGS) entry which is preliminary data.</text>
</comment>
<dbReference type="Gene3D" id="3.40.50.2000">
    <property type="entry name" value="Glycogen Phosphorylase B"/>
    <property type="match status" value="1"/>
</dbReference>
<gene>
    <name evidence="2" type="ORF">J2Z40_000835</name>
</gene>
<feature type="domain" description="Spore protein YkvP/CgeB glycosyl transferase-like" evidence="1">
    <location>
        <begin position="196"/>
        <end position="325"/>
    </location>
</feature>
<reference evidence="2 3" key="1">
    <citation type="submission" date="2021-03" db="EMBL/GenBank/DDBJ databases">
        <title>Genomic Encyclopedia of Type Strains, Phase IV (KMG-IV): sequencing the most valuable type-strain genomes for metagenomic binning, comparative biology and taxonomic classification.</title>
        <authorList>
            <person name="Goeker M."/>
        </authorList>
    </citation>
    <scope>NUCLEOTIDE SEQUENCE [LARGE SCALE GENOMIC DNA]</scope>
    <source>
        <strain evidence="2 3">DSM 26675</strain>
    </source>
</reference>
<name>A0ABS4RBK0_9BACI</name>
<accession>A0ABS4RBK0</accession>
<keyword evidence="3" id="KW-1185">Reference proteome</keyword>
<dbReference type="EMBL" id="JAGIKZ010000002">
    <property type="protein sequence ID" value="MBP2240282.1"/>
    <property type="molecule type" value="Genomic_DNA"/>
</dbReference>
<dbReference type="InterPro" id="IPR055259">
    <property type="entry name" value="YkvP/CgeB_Glyco_trans-like"/>
</dbReference>
<proteinExistence type="predicted"/>
<dbReference type="SUPFAM" id="SSF53756">
    <property type="entry name" value="UDP-Glycosyltransferase/glycogen phosphorylase"/>
    <property type="match status" value="1"/>
</dbReference>
<protein>
    <submittedName>
        <fullName evidence="2">Spore maturation protein CgeB</fullName>
    </submittedName>
</protein>